<evidence type="ECO:0000313" key="3">
    <source>
        <dbReference type="Proteomes" id="UP000824076"/>
    </source>
</evidence>
<gene>
    <name evidence="2" type="ORF">IAD18_02375</name>
</gene>
<proteinExistence type="predicted"/>
<organism evidence="2 3">
    <name type="scientific">Candidatus Limisoma intestinavium</name>
    <dbReference type="NCBI Taxonomy" id="2840856"/>
    <lineage>
        <taxon>Bacteria</taxon>
        <taxon>Pseudomonadati</taxon>
        <taxon>Bacteroidota</taxon>
        <taxon>Bacteroidia</taxon>
        <taxon>Bacteroidales</taxon>
        <taxon>Candidatus Limisoma</taxon>
    </lineage>
</organism>
<dbReference type="Pfam" id="PF18962">
    <property type="entry name" value="Por_Secre_tail"/>
    <property type="match status" value="1"/>
</dbReference>
<comment type="caution">
    <text evidence="2">The sequence shown here is derived from an EMBL/GenBank/DDBJ whole genome shotgun (WGS) entry which is preliminary data.</text>
</comment>
<dbReference type="AlphaFoldDB" id="A0A9D1IL05"/>
<evidence type="ECO:0000313" key="2">
    <source>
        <dbReference type="EMBL" id="HIU38496.1"/>
    </source>
</evidence>
<evidence type="ECO:0000259" key="1">
    <source>
        <dbReference type="Pfam" id="PF18962"/>
    </source>
</evidence>
<feature type="non-terminal residue" evidence="2">
    <location>
        <position position="1"/>
    </location>
</feature>
<dbReference type="EMBL" id="DVMS01000065">
    <property type="protein sequence ID" value="HIU38496.1"/>
    <property type="molecule type" value="Genomic_DNA"/>
</dbReference>
<reference evidence="2" key="2">
    <citation type="journal article" date="2021" name="PeerJ">
        <title>Extensive microbial diversity within the chicken gut microbiome revealed by metagenomics and culture.</title>
        <authorList>
            <person name="Gilroy R."/>
            <person name="Ravi A."/>
            <person name="Getino M."/>
            <person name="Pursley I."/>
            <person name="Horton D.L."/>
            <person name="Alikhan N.F."/>
            <person name="Baker D."/>
            <person name="Gharbi K."/>
            <person name="Hall N."/>
            <person name="Watson M."/>
            <person name="Adriaenssens E.M."/>
            <person name="Foster-Nyarko E."/>
            <person name="Jarju S."/>
            <person name="Secka A."/>
            <person name="Antonio M."/>
            <person name="Oren A."/>
            <person name="Chaudhuri R.R."/>
            <person name="La Ragione R."/>
            <person name="Hildebrand F."/>
            <person name="Pallen M.J."/>
        </authorList>
    </citation>
    <scope>NUCLEOTIDE SEQUENCE</scope>
    <source>
        <strain evidence="2">17073</strain>
    </source>
</reference>
<sequence length="71" mass="7519">VEVSVYPNPATSTVYLKGVEEADVTICNIAGAVVKVEKGVNEINVSDLAAGVYLMTIESEQGATTTRFVKK</sequence>
<reference evidence="2" key="1">
    <citation type="submission" date="2020-10" db="EMBL/GenBank/DDBJ databases">
        <authorList>
            <person name="Gilroy R."/>
        </authorList>
    </citation>
    <scope>NUCLEOTIDE SEQUENCE</scope>
    <source>
        <strain evidence="2">17073</strain>
    </source>
</reference>
<name>A0A9D1IL05_9BACT</name>
<dbReference type="InterPro" id="IPR026444">
    <property type="entry name" value="Secre_tail"/>
</dbReference>
<dbReference type="Proteomes" id="UP000824076">
    <property type="component" value="Unassembled WGS sequence"/>
</dbReference>
<accession>A0A9D1IL05</accession>
<feature type="domain" description="Secretion system C-terminal sorting" evidence="1">
    <location>
        <begin position="5"/>
        <end position="69"/>
    </location>
</feature>
<dbReference type="NCBIfam" id="TIGR04183">
    <property type="entry name" value="Por_Secre_tail"/>
    <property type="match status" value="1"/>
</dbReference>
<protein>
    <submittedName>
        <fullName evidence="2">T9SS type A sorting domain-containing protein</fullName>
    </submittedName>
</protein>